<gene>
    <name evidence="2" type="ORF">LRP49_01515</name>
</gene>
<dbReference type="InterPro" id="IPR000792">
    <property type="entry name" value="Tscrpt_reg_LuxR_C"/>
</dbReference>
<comment type="caution">
    <text evidence="2">The sequence shown here is derived from an EMBL/GenBank/DDBJ whole genome shotgun (WGS) entry which is preliminary data.</text>
</comment>
<dbReference type="PROSITE" id="PS50043">
    <property type="entry name" value="HTH_LUXR_2"/>
    <property type="match status" value="1"/>
</dbReference>
<dbReference type="RefSeq" id="WP_274139697.1">
    <property type="nucleotide sequence ID" value="NZ_JAJUBB010000001.1"/>
</dbReference>
<evidence type="ECO:0000313" key="3">
    <source>
        <dbReference type="Proteomes" id="UP001149821"/>
    </source>
</evidence>
<dbReference type="SMART" id="SM00421">
    <property type="entry name" value="HTH_LUXR"/>
    <property type="match status" value="1"/>
</dbReference>
<dbReference type="SUPFAM" id="SSF46894">
    <property type="entry name" value="C-terminal effector domain of the bipartite response regulators"/>
    <property type="match status" value="1"/>
</dbReference>
<sequence length="376" mass="41735">MLWKKLFVVTEAGGMKTDLHGLIASIYESASNGNWMPALERIEKELGANRCMLGSFNPKNLTPNFLHITDLPPVMASFQDTFVYDPIYSVAAAVPPTEVMVLNSVQKHAPFKGSWFFNEYHVPADVGHIMGSNFLLSEEEYAFVALNRSSKVDGFDEEEFRVLSVLVSHFVTAFGIYEQNRQHLQNKAIFEAICEVYNCAIGVIDDQGKLLLSNALAEDIFIKHSVLSVRNGVLSSSDGSLKRLLAKSCKEIAQGGVHASQIIIPINASPTEPAMQIRLSPLVLGEDFSGKSKVRILVTIKVAEEKVMAFISKAYGFTKSEERVAELLVKGNSLQEISDTLFRSRETIKSHLKNLMTKTRTHTQAKLISMLLQHSV</sequence>
<feature type="domain" description="HTH luxR-type" evidence="1">
    <location>
        <begin position="310"/>
        <end position="375"/>
    </location>
</feature>
<dbReference type="CDD" id="cd06170">
    <property type="entry name" value="LuxR_C_like"/>
    <property type="match status" value="1"/>
</dbReference>
<dbReference type="Pfam" id="PF00196">
    <property type="entry name" value="GerE"/>
    <property type="match status" value="1"/>
</dbReference>
<dbReference type="PRINTS" id="PR00038">
    <property type="entry name" value="HTHLUXR"/>
</dbReference>
<name>A0ABT5QFV0_9GAMM</name>
<dbReference type="InterPro" id="IPR016032">
    <property type="entry name" value="Sig_transdc_resp-reg_C-effctor"/>
</dbReference>
<keyword evidence="3" id="KW-1185">Reference proteome</keyword>
<protein>
    <submittedName>
        <fullName evidence="2">Helix-turn-helix transcriptional regulator</fullName>
    </submittedName>
</protein>
<dbReference type="InterPro" id="IPR036388">
    <property type="entry name" value="WH-like_DNA-bd_sf"/>
</dbReference>
<proteinExistence type="predicted"/>
<dbReference type="EMBL" id="JAJUBB010000001">
    <property type="protein sequence ID" value="MDD1779862.1"/>
    <property type="molecule type" value="Genomic_DNA"/>
</dbReference>
<organism evidence="2 3">
    <name type="scientific">Enterovibrio qingdaonensis</name>
    <dbReference type="NCBI Taxonomy" id="2899818"/>
    <lineage>
        <taxon>Bacteria</taxon>
        <taxon>Pseudomonadati</taxon>
        <taxon>Pseudomonadota</taxon>
        <taxon>Gammaproteobacteria</taxon>
        <taxon>Vibrionales</taxon>
        <taxon>Vibrionaceae</taxon>
        <taxon>Enterovibrio</taxon>
    </lineage>
</organism>
<accession>A0ABT5QFV0</accession>
<evidence type="ECO:0000259" key="1">
    <source>
        <dbReference type="PROSITE" id="PS50043"/>
    </source>
</evidence>
<evidence type="ECO:0000313" key="2">
    <source>
        <dbReference type="EMBL" id="MDD1779862.1"/>
    </source>
</evidence>
<reference evidence="2" key="1">
    <citation type="submission" date="2021-12" db="EMBL/GenBank/DDBJ databases">
        <title>Enterovibrio ZSDZ35 sp. nov. and Enterovibrio ZSDZ42 sp. nov., isolated from coastal seawater in Qingdao.</title>
        <authorList>
            <person name="Zhang P."/>
        </authorList>
    </citation>
    <scope>NUCLEOTIDE SEQUENCE</scope>
    <source>
        <strain evidence="2">ZSDZ35</strain>
    </source>
</reference>
<dbReference type="Gene3D" id="1.10.10.10">
    <property type="entry name" value="Winged helix-like DNA-binding domain superfamily/Winged helix DNA-binding domain"/>
    <property type="match status" value="1"/>
</dbReference>
<dbReference type="Proteomes" id="UP001149821">
    <property type="component" value="Unassembled WGS sequence"/>
</dbReference>